<dbReference type="Proteomes" id="UP001179647">
    <property type="component" value="Chromosome"/>
</dbReference>
<protein>
    <submittedName>
        <fullName evidence="2">YpmS family protein</fullName>
    </submittedName>
</protein>
<evidence type="ECO:0000313" key="2">
    <source>
        <dbReference type="EMBL" id="WEG72372.1"/>
    </source>
</evidence>
<dbReference type="AlphaFoldDB" id="A0AAF0CT58"/>
<evidence type="ECO:0000313" key="3">
    <source>
        <dbReference type="Proteomes" id="UP001179647"/>
    </source>
</evidence>
<proteinExistence type="predicted"/>
<keyword evidence="1" id="KW-0812">Transmembrane</keyword>
<sequence>MRKSTDTLDDEVNKSKALETKLTESKINRNYWKISFLLLIGIILGFSLFIGIRVSEPQKVNLPKVNETTTTEPTFQIQLNKTQVNDIISYYLNDFLKDSGIKYQFYLEKNALLNGTFKVLGHDMQFYLYFDPFVMENGDIQLKATSLSIGSLPLPITQVMKYVASDYEIPKWVDVQPSSKTIILHLSQFELQNGMKLAADKMNIVDDDIRFNIFLPLDKQNREKGE</sequence>
<keyword evidence="3" id="KW-1185">Reference proteome</keyword>
<dbReference type="Pfam" id="PF09911">
    <property type="entry name" value="DUF2140"/>
    <property type="match status" value="1"/>
</dbReference>
<dbReference type="EMBL" id="CP110232">
    <property type="protein sequence ID" value="WEG72372.1"/>
    <property type="molecule type" value="Genomic_DNA"/>
</dbReference>
<keyword evidence="1" id="KW-1133">Transmembrane helix</keyword>
<name>A0AAF0CT58_9ENTE</name>
<accession>A0AAF0CT58</accession>
<dbReference type="KEGG" id="vie:OL234_05135"/>
<gene>
    <name evidence="2" type="ORF">OL234_05135</name>
</gene>
<keyword evidence="1" id="KW-0472">Membrane</keyword>
<dbReference type="RefSeq" id="WP_275468175.1">
    <property type="nucleotide sequence ID" value="NZ_CP110232.1"/>
</dbReference>
<evidence type="ECO:0000256" key="1">
    <source>
        <dbReference type="SAM" id="Phobius"/>
    </source>
</evidence>
<organism evidence="2 3">
    <name type="scientific">Vagococcus intermedius</name>
    <dbReference type="NCBI Taxonomy" id="2991418"/>
    <lineage>
        <taxon>Bacteria</taxon>
        <taxon>Bacillati</taxon>
        <taxon>Bacillota</taxon>
        <taxon>Bacilli</taxon>
        <taxon>Lactobacillales</taxon>
        <taxon>Enterococcaceae</taxon>
        <taxon>Vagococcus</taxon>
    </lineage>
</organism>
<dbReference type="InterPro" id="IPR018672">
    <property type="entry name" value="DUF2140"/>
</dbReference>
<reference evidence="2" key="1">
    <citation type="submission" date="2022-10" db="EMBL/GenBank/DDBJ databases">
        <title>Vagococcus sp. isolated from poultry meat.</title>
        <authorList>
            <person name="Johansson P."/>
            <person name="Bjorkroth J."/>
        </authorList>
    </citation>
    <scope>NUCLEOTIDE SEQUENCE</scope>
    <source>
        <strain evidence="2">STAA11</strain>
    </source>
</reference>
<feature type="transmembrane region" description="Helical" evidence="1">
    <location>
        <begin position="31"/>
        <end position="52"/>
    </location>
</feature>